<feature type="transmembrane region" description="Helical" evidence="9">
    <location>
        <begin position="47"/>
        <end position="64"/>
    </location>
</feature>
<evidence type="ECO:0000256" key="7">
    <source>
        <dbReference type="ARBA" id="ARBA00023136"/>
    </source>
</evidence>
<evidence type="ECO:0000256" key="6">
    <source>
        <dbReference type="ARBA" id="ARBA00022989"/>
    </source>
</evidence>
<dbReference type="PANTHER" id="PTHR35011:SF2">
    <property type="entry name" value="2,3-DIKETO-L-GULONATE TRAP TRANSPORTER SMALL PERMEASE PROTEIN YIAM"/>
    <property type="match status" value="1"/>
</dbReference>
<gene>
    <name evidence="11" type="ORF">GCM10008906_22010</name>
</gene>
<comment type="subcellular location">
    <subcellularLocation>
        <location evidence="1">Cell inner membrane</location>
        <topology evidence="1">Multi-pass membrane protein</topology>
    </subcellularLocation>
</comment>
<evidence type="ECO:0000256" key="3">
    <source>
        <dbReference type="ARBA" id="ARBA00022475"/>
    </source>
</evidence>
<name>A0ABP3URK5_9CLOT</name>
<accession>A0ABP3URK5</accession>
<evidence type="ECO:0000256" key="2">
    <source>
        <dbReference type="ARBA" id="ARBA00022448"/>
    </source>
</evidence>
<dbReference type="Pfam" id="PF04290">
    <property type="entry name" value="DctQ"/>
    <property type="match status" value="1"/>
</dbReference>
<evidence type="ECO:0000313" key="11">
    <source>
        <dbReference type="EMBL" id="GAA0741178.1"/>
    </source>
</evidence>
<dbReference type="PANTHER" id="PTHR35011">
    <property type="entry name" value="2,3-DIKETO-L-GULONATE TRAP TRANSPORTER SMALL PERMEASE PROTEIN YIAM"/>
    <property type="match status" value="1"/>
</dbReference>
<keyword evidence="12" id="KW-1185">Reference proteome</keyword>
<dbReference type="RefSeq" id="WP_343761634.1">
    <property type="nucleotide sequence ID" value="NZ_BAAACG010000010.1"/>
</dbReference>
<reference evidence="12" key="1">
    <citation type="journal article" date="2019" name="Int. J. Syst. Evol. Microbiol.">
        <title>The Global Catalogue of Microorganisms (GCM) 10K type strain sequencing project: providing services to taxonomists for standard genome sequencing and annotation.</title>
        <authorList>
            <consortium name="The Broad Institute Genomics Platform"/>
            <consortium name="The Broad Institute Genome Sequencing Center for Infectious Disease"/>
            <person name="Wu L."/>
            <person name="Ma J."/>
        </authorList>
    </citation>
    <scope>NUCLEOTIDE SEQUENCE [LARGE SCALE GENOMIC DNA]</scope>
    <source>
        <strain evidence="12">JCM 1407</strain>
    </source>
</reference>
<evidence type="ECO:0000256" key="8">
    <source>
        <dbReference type="ARBA" id="ARBA00038436"/>
    </source>
</evidence>
<proteinExistence type="inferred from homology"/>
<keyword evidence="7 9" id="KW-0472">Membrane</keyword>
<comment type="caution">
    <text evidence="11">The sequence shown here is derived from an EMBL/GenBank/DDBJ whole genome shotgun (WGS) entry which is preliminary data.</text>
</comment>
<dbReference type="InterPro" id="IPR007387">
    <property type="entry name" value="TRAP_DctQ"/>
</dbReference>
<keyword evidence="5 9" id="KW-0812">Transmembrane</keyword>
<evidence type="ECO:0000256" key="5">
    <source>
        <dbReference type="ARBA" id="ARBA00022692"/>
    </source>
</evidence>
<protein>
    <submittedName>
        <fullName evidence="11">TRAP transporter small permease</fullName>
    </submittedName>
</protein>
<feature type="transmembrane region" description="Helical" evidence="9">
    <location>
        <begin position="127"/>
        <end position="149"/>
    </location>
</feature>
<dbReference type="EMBL" id="BAAACG010000010">
    <property type="protein sequence ID" value="GAA0741178.1"/>
    <property type="molecule type" value="Genomic_DNA"/>
</dbReference>
<evidence type="ECO:0000259" key="10">
    <source>
        <dbReference type="Pfam" id="PF04290"/>
    </source>
</evidence>
<organism evidence="11 12">
    <name type="scientific">Clostridium oceanicum</name>
    <dbReference type="NCBI Taxonomy" id="1543"/>
    <lineage>
        <taxon>Bacteria</taxon>
        <taxon>Bacillati</taxon>
        <taxon>Bacillota</taxon>
        <taxon>Clostridia</taxon>
        <taxon>Eubacteriales</taxon>
        <taxon>Clostridiaceae</taxon>
        <taxon>Clostridium</taxon>
    </lineage>
</organism>
<keyword evidence="3" id="KW-1003">Cell membrane</keyword>
<feature type="transmembrane region" description="Helical" evidence="9">
    <location>
        <begin position="12"/>
        <end position="32"/>
    </location>
</feature>
<sequence>MKALKNSLNKILEVICIGLFAFITILGTYQIITRYVFNSPSTISEELLTFSFTWLALLASALVFGKRDHMRMEFVANLFKGKGAVMLSIFSELMILIFAVIVLIYGGTQITKLTTMQITASLGVKMSYIYVIVPISGCLTALYSVINIFEEISKLKSETSK</sequence>
<keyword evidence="2" id="KW-0813">Transport</keyword>
<feature type="transmembrane region" description="Helical" evidence="9">
    <location>
        <begin position="85"/>
        <end position="107"/>
    </location>
</feature>
<comment type="similarity">
    <text evidence="8">Belongs to the TRAP transporter small permease family.</text>
</comment>
<dbReference type="InterPro" id="IPR055348">
    <property type="entry name" value="DctQ"/>
</dbReference>
<feature type="domain" description="Tripartite ATP-independent periplasmic transporters DctQ component" evidence="10">
    <location>
        <begin position="23"/>
        <end position="152"/>
    </location>
</feature>
<evidence type="ECO:0000256" key="4">
    <source>
        <dbReference type="ARBA" id="ARBA00022519"/>
    </source>
</evidence>
<keyword evidence="6 9" id="KW-1133">Transmembrane helix</keyword>
<keyword evidence="4" id="KW-0997">Cell inner membrane</keyword>
<evidence type="ECO:0000256" key="9">
    <source>
        <dbReference type="SAM" id="Phobius"/>
    </source>
</evidence>
<evidence type="ECO:0000256" key="1">
    <source>
        <dbReference type="ARBA" id="ARBA00004429"/>
    </source>
</evidence>
<dbReference type="Proteomes" id="UP001501510">
    <property type="component" value="Unassembled WGS sequence"/>
</dbReference>
<evidence type="ECO:0000313" key="12">
    <source>
        <dbReference type="Proteomes" id="UP001501510"/>
    </source>
</evidence>